<keyword evidence="2" id="KW-0808">Transferase</keyword>
<evidence type="ECO:0000256" key="1">
    <source>
        <dbReference type="ARBA" id="ARBA00007824"/>
    </source>
</evidence>
<evidence type="ECO:0000313" key="6">
    <source>
        <dbReference type="Proteomes" id="UP001152795"/>
    </source>
</evidence>
<dbReference type="PANTHER" id="PTHR13943">
    <property type="entry name" value="HRAS-LIKE SUPPRESSOR - RELATED"/>
    <property type="match status" value="1"/>
</dbReference>
<evidence type="ECO:0000256" key="3">
    <source>
        <dbReference type="ARBA" id="ARBA00022801"/>
    </source>
</evidence>
<comment type="caution">
    <text evidence="5">The sequence shown here is derived from an EMBL/GenBank/DDBJ whole genome shotgun (WGS) entry which is preliminary data.</text>
</comment>
<dbReference type="Pfam" id="PF04970">
    <property type="entry name" value="LRAT"/>
    <property type="match status" value="1"/>
</dbReference>
<reference evidence="5" key="1">
    <citation type="submission" date="2020-04" db="EMBL/GenBank/DDBJ databases">
        <authorList>
            <person name="Alioto T."/>
            <person name="Alioto T."/>
            <person name="Gomez Garrido J."/>
        </authorList>
    </citation>
    <scope>NUCLEOTIDE SEQUENCE</scope>
    <source>
        <strain evidence="5">A484AB</strain>
    </source>
</reference>
<dbReference type="GO" id="GO:0005737">
    <property type="term" value="C:cytoplasm"/>
    <property type="evidence" value="ECO:0007669"/>
    <property type="project" value="TreeGrafter"/>
</dbReference>
<proteinExistence type="inferred from homology"/>
<dbReference type="GO" id="GO:0008970">
    <property type="term" value="F:phospholipase A1 activity"/>
    <property type="evidence" value="ECO:0007669"/>
    <property type="project" value="TreeGrafter"/>
</dbReference>
<dbReference type="PANTHER" id="PTHR13943:SF77">
    <property type="entry name" value="LRAT DOMAIN-CONTAINING PROTEIN"/>
    <property type="match status" value="1"/>
</dbReference>
<dbReference type="InterPro" id="IPR051496">
    <property type="entry name" value="H-rev107_PLA/AT"/>
</dbReference>
<dbReference type="EMBL" id="CACRXK020005994">
    <property type="protein sequence ID" value="CAB4008018.1"/>
    <property type="molecule type" value="Genomic_DNA"/>
</dbReference>
<dbReference type="GO" id="GO:0016410">
    <property type="term" value="F:N-acyltransferase activity"/>
    <property type="evidence" value="ECO:0007669"/>
    <property type="project" value="TreeGrafter"/>
</dbReference>
<gene>
    <name evidence="5" type="ORF">PACLA_8A069416</name>
</gene>
<protein>
    <submittedName>
        <fullName evidence="5">Uncharacterized protein</fullName>
    </submittedName>
</protein>
<dbReference type="GO" id="GO:0070292">
    <property type="term" value="P:N-acylphosphatidylethanolamine metabolic process"/>
    <property type="evidence" value="ECO:0007669"/>
    <property type="project" value="TreeGrafter"/>
</dbReference>
<dbReference type="GO" id="GO:0004623">
    <property type="term" value="F:phospholipase A2 activity"/>
    <property type="evidence" value="ECO:0007669"/>
    <property type="project" value="TreeGrafter"/>
</dbReference>
<dbReference type="OrthoDB" id="421951at2759"/>
<evidence type="ECO:0000313" key="5">
    <source>
        <dbReference type="EMBL" id="CAB4008018.1"/>
    </source>
</evidence>
<dbReference type="AlphaFoldDB" id="A0A7D9IJ03"/>
<name>A0A7D9IJ03_PARCT</name>
<keyword evidence="6" id="KW-1185">Reference proteome</keyword>
<dbReference type="Gene3D" id="3.90.1720.10">
    <property type="entry name" value="endopeptidase domain like (from Nostoc punctiforme)"/>
    <property type="match status" value="1"/>
</dbReference>
<keyword evidence="3" id="KW-0378">Hydrolase</keyword>
<dbReference type="InterPro" id="IPR007053">
    <property type="entry name" value="LRAT_dom"/>
</dbReference>
<evidence type="ECO:0000256" key="2">
    <source>
        <dbReference type="ARBA" id="ARBA00022679"/>
    </source>
</evidence>
<keyword evidence="4" id="KW-0443">Lipid metabolism</keyword>
<comment type="similarity">
    <text evidence="1">Belongs to the H-rev107 family.</text>
</comment>
<evidence type="ECO:0000256" key="4">
    <source>
        <dbReference type="ARBA" id="ARBA00023098"/>
    </source>
</evidence>
<dbReference type="PROSITE" id="PS51934">
    <property type="entry name" value="LRAT"/>
    <property type="match status" value="1"/>
</dbReference>
<sequence>MGSSSSRQQGPSRSQSLVLYDNKKASEAVEHVRSDFVDPRSLVDKLRPGDMIQVKGNMVHQWFYSHFAIFIGNGEIVHVDSSDSMLKKCDVVRIHMVDALKGKLVRKNNHLDNADGFRDKIQSPGQIVKTARGWVGKFWDYNFYTNNCEHFVTLCRYGRPISLQSSGIGDLMSGKITTKEFVDHSVYSIKEKASTLCAWIKRKARGLWDGIELRIERYPALEG</sequence>
<organism evidence="5 6">
    <name type="scientific">Paramuricea clavata</name>
    <name type="common">Red gorgonian</name>
    <name type="synonym">Violescent sea-whip</name>
    <dbReference type="NCBI Taxonomy" id="317549"/>
    <lineage>
        <taxon>Eukaryota</taxon>
        <taxon>Metazoa</taxon>
        <taxon>Cnidaria</taxon>
        <taxon>Anthozoa</taxon>
        <taxon>Octocorallia</taxon>
        <taxon>Malacalcyonacea</taxon>
        <taxon>Plexauridae</taxon>
        <taxon>Paramuricea</taxon>
    </lineage>
</organism>
<dbReference type="Proteomes" id="UP001152795">
    <property type="component" value="Unassembled WGS sequence"/>
</dbReference>
<accession>A0A7D9IJ03</accession>